<dbReference type="SUPFAM" id="SSF52540">
    <property type="entry name" value="P-loop containing nucleoside triphosphate hydrolases"/>
    <property type="match status" value="1"/>
</dbReference>
<evidence type="ECO:0000256" key="4">
    <source>
        <dbReference type="ARBA" id="ARBA00022741"/>
    </source>
</evidence>
<dbReference type="InterPro" id="IPR003593">
    <property type="entry name" value="AAA+_ATPase"/>
</dbReference>
<dbReference type="InterPro" id="IPR003439">
    <property type="entry name" value="ABC_transporter-like_ATP-bd"/>
</dbReference>
<name>A0ABU2A8K7_9BURK</name>
<evidence type="ECO:0000256" key="5">
    <source>
        <dbReference type="ARBA" id="ARBA00022840"/>
    </source>
</evidence>
<comment type="subunit">
    <text evidence="8">The complex is composed of two ATP-binding proteins (LolD) and two transmembrane proteins (LolC and LolE).</text>
</comment>
<dbReference type="RefSeq" id="WP_310329224.1">
    <property type="nucleotide sequence ID" value="NZ_JAVDXV010000005.1"/>
</dbReference>
<keyword evidence="10" id="KW-0449">Lipoprotein</keyword>
<sequence length="225" mass="24389">MSDVILQAQGLTRRFSEGGLDVTVLRGVDLTVKKGETLAIVGASGSGKSTLLHLLGGLDVPTQGGVTLMGKSLAGMDEAARGQWRNQHLGFVYQFHHLLPEFSALDNVAMPLRIRRQTPAQARETAAQMLAQVGLKDRLQHRPAELSGGERQRVAIARALVTHPACVLADEPTGNLDRDTADAVFALMLERSRQLGTAFILVTHDRDLAARCDRQLRLVAGQFQP</sequence>
<dbReference type="InterPro" id="IPR011924">
    <property type="entry name" value="LolD_lipo_ATP-bd"/>
</dbReference>
<dbReference type="Proteomes" id="UP001180825">
    <property type="component" value="Unassembled WGS sequence"/>
</dbReference>
<dbReference type="PANTHER" id="PTHR24220">
    <property type="entry name" value="IMPORT ATP-BINDING PROTEIN"/>
    <property type="match status" value="1"/>
</dbReference>
<comment type="subcellular location">
    <subcellularLocation>
        <location evidence="8">Cell inner membrane</location>
        <topology evidence="8">Peripheral membrane protein</topology>
    </subcellularLocation>
</comment>
<evidence type="ECO:0000256" key="2">
    <source>
        <dbReference type="ARBA" id="ARBA00022475"/>
    </source>
</evidence>
<keyword evidence="2 8" id="KW-1003">Cell membrane</keyword>
<feature type="domain" description="ABC transporter" evidence="9">
    <location>
        <begin position="6"/>
        <end position="225"/>
    </location>
</feature>
<dbReference type="InterPro" id="IPR027417">
    <property type="entry name" value="P-loop_NTPase"/>
</dbReference>
<dbReference type="InterPro" id="IPR017871">
    <property type="entry name" value="ABC_transporter-like_CS"/>
</dbReference>
<dbReference type="Gene3D" id="3.40.50.300">
    <property type="entry name" value="P-loop containing nucleotide triphosphate hydrolases"/>
    <property type="match status" value="1"/>
</dbReference>
<evidence type="ECO:0000313" key="11">
    <source>
        <dbReference type="Proteomes" id="UP001180825"/>
    </source>
</evidence>
<evidence type="ECO:0000256" key="8">
    <source>
        <dbReference type="RuleBase" id="RU367068"/>
    </source>
</evidence>
<dbReference type="GO" id="GO:0016787">
    <property type="term" value="F:hydrolase activity"/>
    <property type="evidence" value="ECO:0007669"/>
    <property type="project" value="UniProtKB-KW"/>
</dbReference>
<evidence type="ECO:0000259" key="9">
    <source>
        <dbReference type="PROSITE" id="PS50893"/>
    </source>
</evidence>
<keyword evidence="10" id="KW-0378">Hydrolase</keyword>
<dbReference type="CDD" id="cd03255">
    <property type="entry name" value="ABC_MJ0796_LolCDE_FtsE"/>
    <property type="match status" value="1"/>
</dbReference>
<evidence type="ECO:0000256" key="6">
    <source>
        <dbReference type="ARBA" id="ARBA00022967"/>
    </source>
</evidence>
<dbReference type="PROSITE" id="PS00211">
    <property type="entry name" value="ABC_TRANSPORTER_1"/>
    <property type="match status" value="1"/>
</dbReference>
<gene>
    <name evidence="8" type="primary">lolD</name>
    <name evidence="10" type="ORF">J2X21_002654</name>
</gene>
<evidence type="ECO:0000313" key="10">
    <source>
        <dbReference type="EMBL" id="MDR7333512.1"/>
    </source>
</evidence>
<keyword evidence="7 8" id="KW-0472">Membrane</keyword>
<dbReference type="EC" id="7.6.2.-" evidence="8"/>
<dbReference type="PROSITE" id="PS50893">
    <property type="entry name" value="ABC_TRANSPORTER_2"/>
    <property type="match status" value="1"/>
</dbReference>
<keyword evidence="11" id="KW-1185">Reference proteome</keyword>
<keyword evidence="5 8" id="KW-0067">ATP-binding</keyword>
<keyword evidence="3 8" id="KW-0997">Cell inner membrane</keyword>
<comment type="similarity">
    <text evidence="8">Belongs to the ABC transporter superfamily. Lipoprotein translocase (TC 3.A.1.125) family.</text>
</comment>
<dbReference type="Pfam" id="PF00005">
    <property type="entry name" value="ABC_tran"/>
    <property type="match status" value="1"/>
</dbReference>
<evidence type="ECO:0000256" key="1">
    <source>
        <dbReference type="ARBA" id="ARBA00022448"/>
    </source>
</evidence>
<dbReference type="PANTHER" id="PTHR24220:SF689">
    <property type="entry name" value="LIPOPROTEIN-RELEASING SYSTEM ATP-BINDING PROTEIN LOLD"/>
    <property type="match status" value="1"/>
</dbReference>
<evidence type="ECO:0000256" key="3">
    <source>
        <dbReference type="ARBA" id="ARBA00022519"/>
    </source>
</evidence>
<proteinExistence type="inferred from homology"/>
<dbReference type="SMART" id="SM00382">
    <property type="entry name" value="AAA"/>
    <property type="match status" value="1"/>
</dbReference>
<accession>A0ABU2A8K7</accession>
<keyword evidence="1 8" id="KW-0813">Transport</keyword>
<evidence type="ECO:0000256" key="7">
    <source>
        <dbReference type="ARBA" id="ARBA00023136"/>
    </source>
</evidence>
<protein>
    <recommendedName>
        <fullName evidence="8">Lipoprotein-releasing system ATP-binding protein LolD</fullName>
        <ecNumber evidence="8">7.6.2.-</ecNumber>
    </recommendedName>
</protein>
<keyword evidence="4 8" id="KW-0547">Nucleotide-binding</keyword>
<organism evidence="10 11">
    <name type="scientific">Roseateles asaccharophilus</name>
    <dbReference type="NCBI Taxonomy" id="582607"/>
    <lineage>
        <taxon>Bacteria</taxon>
        <taxon>Pseudomonadati</taxon>
        <taxon>Pseudomonadota</taxon>
        <taxon>Betaproteobacteria</taxon>
        <taxon>Burkholderiales</taxon>
        <taxon>Sphaerotilaceae</taxon>
        <taxon>Roseateles</taxon>
    </lineage>
</organism>
<comment type="function">
    <text evidence="8">Part of the ABC transporter complex LolCDE involved in the translocation of mature outer membrane-directed lipoproteins, from the inner membrane to the periplasmic chaperone, LolA. Responsible for the formation of the LolA-lipoprotein complex in an ATP-dependent manner.</text>
</comment>
<comment type="caution">
    <text evidence="10">The sequence shown here is derived from an EMBL/GenBank/DDBJ whole genome shotgun (WGS) entry which is preliminary data.</text>
</comment>
<keyword evidence="6 8" id="KW-1278">Translocase</keyword>
<dbReference type="GO" id="GO:0005524">
    <property type="term" value="F:ATP binding"/>
    <property type="evidence" value="ECO:0007669"/>
    <property type="project" value="UniProtKB-KW"/>
</dbReference>
<dbReference type="NCBIfam" id="TIGR02211">
    <property type="entry name" value="LolD_lipo_ex"/>
    <property type="match status" value="1"/>
</dbReference>
<dbReference type="InterPro" id="IPR017911">
    <property type="entry name" value="MacB-like_ATP-bd"/>
</dbReference>
<reference evidence="10 11" key="1">
    <citation type="submission" date="2023-07" db="EMBL/GenBank/DDBJ databases">
        <title>Sorghum-associated microbial communities from plants grown in Nebraska, USA.</title>
        <authorList>
            <person name="Schachtman D."/>
        </authorList>
    </citation>
    <scope>NUCLEOTIDE SEQUENCE [LARGE SCALE GENOMIC DNA]</scope>
    <source>
        <strain evidence="10 11">BE316</strain>
    </source>
</reference>
<dbReference type="InterPro" id="IPR015854">
    <property type="entry name" value="ABC_transpr_LolD-like"/>
</dbReference>
<dbReference type="EMBL" id="JAVDXV010000005">
    <property type="protein sequence ID" value="MDR7333512.1"/>
    <property type="molecule type" value="Genomic_DNA"/>
</dbReference>